<name>A0A0B6WV05_9BACT</name>
<accession>A0A0B6WV05</accession>
<dbReference type="HAMAP" id="MF_00270">
    <property type="entry name" value="Ribosomal_bS18"/>
    <property type="match status" value="1"/>
</dbReference>
<dbReference type="InterPro" id="IPR001648">
    <property type="entry name" value="Ribosomal_bS18"/>
</dbReference>
<reference evidence="7 8" key="2">
    <citation type="submission" date="2015-01" db="EMBL/GenBank/DDBJ databases">
        <title>Complete genome sequence of Pyrinomonas methylaliphatogenes type strain K22T.</title>
        <authorList>
            <person name="Lee K.C.Y."/>
            <person name="Power J.F."/>
            <person name="Dunfield P.F."/>
            <person name="Morgan X.C."/>
            <person name="Huttenhower C."/>
            <person name="Stott M.B."/>
        </authorList>
    </citation>
    <scope>NUCLEOTIDE SEQUENCE [LARGE SCALE GENOMIC DNA]</scope>
    <source>
        <strain evidence="7 8">K22</strain>
    </source>
</reference>
<evidence type="ECO:0000256" key="1">
    <source>
        <dbReference type="ARBA" id="ARBA00005589"/>
    </source>
</evidence>
<dbReference type="GO" id="GO:0006412">
    <property type="term" value="P:translation"/>
    <property type="evidence" value="ECO:0007669"/>
    <property type="project" value="UniProtKB-UniRule"/>
</dbReference>
<dbReference type="AlphaFoldDB" id="A0A0B6WV05"/>
<dbReference type="STRING" id="454194.PYK22_00937"/>
<dbReference type="PRINTS" id="PR00974">
    <property type="entry name" value="RIBOSOMALS18"/>
</dbReference>
<dbReference type="InterPro" id="IPR036870">
    <property type="entry name" value="Ribosomal_bS18_sf"/>
</dbReference>
<protein>
    <recommendedName>
        <fullName evidence="4">Small ribosomal subunit protein bS18</fullName>
    </recommendedName>
</protein>
<dbReference type="Pfam" id="PF01084">
    <property type="entry name" value="Ribosomal_S18"/>
    <property type="match status" value="1"/>
</dbReference>
<organism evidence="7 8">
    <name type="scientific">Pyrinomonas methylaliphatogenes</name>
    <dbReference type="NCBI Taxonomy" id="454194"/>
    <lineage>
        <taxon>Bacteria</taxon>
        <taxon>Pseudomonadati</taxon>
        <taxon>Acidobacteriota</taxon>
        <taxon>Blastocatellia</taxon>
        <taxon>Blastocatellales</taxon>
        <taxon>Pyrinomonadaceae</taxon>
        <taxon>Pyrinomonas</taxon>
    </lineage>
</organism>
<dbReference type="PANTHER" id="PTHR13479">
    <property type="entry name" value="30S RIBOSOMAL PROTEIN S18"/>
    <property type="match status" value="1"/>
</dbReference>
<proteinExistence type="inferred from homology"/>
<feature type="compositionally biased region" description="Acidic residues" evidence="6">
    <location>
        <begin position="1"/>
        <end position="10"/>
    </location>
</feature>
<evidence type="ECO:0000313" key="7">
    <source>
        <dbReference type="EMBL" id="CDM64941.1"/>
    </source>
</evidence>
<keyword evidence="8" id="KW-1185">Reference proteome</keyword>
<evidence type="ECO:0000256" key="4">
    <source>
        <dbReference type="HAMAP-Rule" id="MF_00270"/>
    </source>
</evidence>
<dbReference type="PANTHER" id="PTHR13479:SF40">
    <property type="entry name" value="SMALL RIBOSOMAL SUBUNIT PROTEIN BS18M"/>
    <property type="match status" value="1"/>
</dbReference>
<feature type="region of interest" description="Disordered" evidence="6">
    <location>
        <begin position="1"/>
        <end position="33"/>
    </location>
</feature>
<keyword evidence="4" id="KW-0694">RNA-binding</keyword>
<comment type="subunit">
    <text evidence="4">Part of the 30S ribosomal subunit. Forms a tight heterodimer with protein bS6.</text>
</comment>
<evidence type="ECO:0000256" key="6">
    <source>
        <dbReference type="SAM" id="MobiDB-lite"/>
    </source>
</evidence>
<dbReference type="GO" id="GO:0003735">
    <property type="term" value="F:structural constituent of ribosome"/>
    <property type="evidence" value="ECO:0007669"/>
    <property type="project" value="InterPro"/>
</dbReference>
<dbReference type="OrthoDB" id="9812008at2"/>
<keyword evidence="4" id="KW-0699">rRNA-binding</keyword>
<dbReference type="Proteomes" id="UP000031518">
    <property type="component" value="Unassembled WGS sequence"/>
</dbReference>
<keyword evidence="2 4" id="KW-0689">Ribosomal protein</keyword>
<evidence type="ECO:0000256" key="2">
    <source>
        <dbReference type="ARBA" id="ARBA00022980"/>
    </source>
</evidence>
<dbReference type="Gene3D" id="4.10.640.10">
    <property type="entry name" value="Ribosomal protein S18"/>
    <property type="match status" value="1"/>
</dbReference>
<dbReference type="RefSeq" id="WP_083437614.1">
    <property type="nucleotide sequence ID" value="NZ_CBXV010000004.1"/>
</dbReference>
<dbReference type="NCBIfam" id="TIGR00165">
    <property type="entry name" value="S18"/>
    <property type="match status" value="1"/>
</dbReference>
<comment type="similarity">
    <text evidence="1 4 5">Belongs to the bacterial ribosomal protein bS18 family.</text>
</comment>
<evidence type="ECO:0000313" key="8">
    <source>
        <dbReference type="Proteomes" id="UP000031518"/>
    </source>
</evidence>
<reference evidence="7 8" key="1">
    <citation type="submission" date="2013-12" db="EMBL/GenBank/DDBJ databases">
        <authorList>
            <person name="Stott M."/>
        </authorList>
    </citation>
    <scope>NUCLEOTIDE SEQUENCE [LARGE SCALE GENOMIC DNA]</scope>
    <source>
        <strain evidence="7 8">K22</strain>
    </source>
</reference>
<evidence type="ECO:0000256" key="5">
    <source>
        <dbReference type="RuleBase" id="RU003910"/>
    </source>
</evidence>
<sequence length="102" mass="11740">MADNYEEQTVEIEKEEAPEAARTTTTGKTVARRPRRRKQCQFCVDKIDLIDYKDVKLLQPYIPERGKILPRRISGVCAPHQRMLATAIKRARIMALLPFVAD</sequence>
<dbReference type="SUPFAM" id="SSF46911">
    <property type="entry name" value="Ribosomal protein S18"/>
    <property type="match status" value="1"/>
</dbReference>
<keyword evidence="3 4" id="KW-0687">Ribonucleoprotein</keyword>
<dbReference type="EMBL" id="CBXV010000004">
    <property type="protein sequence ID" value="CDM64941.1"/>
    <property type="molecule type" value="Genomic_DNA"/>
</dbReference>
<gene>
    <name evidence="4" type="primary">rpsR</name>
    <name evidence="7" type="ORF">PYK22_00937</name>
</gene>
<comment type="function">
    <text evidence="4">Binds as a heterodimer with protein bS6 to the central domain of the 16S rRNA, where it helps stabilize the platform of the 30S subunit.</text>
</comment>
<evidence type="ECO:0000256" key="3">
    <source>
        <dbReference type="ARBA" id="ARBA00023274"/>
    </source>
</evidence>
<dbReference type="GO" id="GO:0070181">
    <property type="term" value="F:small ribosomal subunit rRNA binding"/>
    <property type="evidence" value="ECO:0007669"/>
    <property type="project" value="TreeGrafter"/>
</dbReference>
<dbReference type="GO" id="GO:0022627">
    <property type="term" value="C:cytosolic small ribosomal subunit"/>
    <property type="evidence" value="ECO:0007669"/>
    <property type="project" value="TreeGrafter"/>
</dbReference>